<dbReference type="InterPro" id="IPR013087">
    <property type="entry name" value="Znf_C2H2_type"/>
</dbReference>
<feature type="compositionally biased region" description="Pro residues" evidence="5">
    <location>
        <begin position="265"/>
        <end position="276"/>
    </location>
</feature>
<keyword evidence="4" id="KW-0862">Zinc</keyword>
<evidence type="ECO:0000256" key="5">
    <source>
        <dbReference type="SAM" id="MobiDB-lite"/>
    </source>
</evidence>
<feature type="region of interest" description="Disordered" evidence="5">
    <location>
        <begin position="254"/>
        <end position="277"/>
    </location>
</feature>
<dbReference type="Proteomes" id="UP000186698">
    <property type="component" value="Chromosome 6L"/>
</dbReference>
<evidence type="ECO:0000313" key="6">
    <source>
        <dbReference type="Proteomes" id="UP000186698"/>
    </source>
</evidence>
<keyword evidence="6" id="KW-1185">Reference proteome</keyword>
<feature type="compositionally biased region" description="Polar residues" evidence="5">
    <location>
        <begin position="590"/>
        <end position="599"/>
    </location>
</feature>
<dbReference type="Gene3D" id="6.10.140.140">
    <property type="match status" value="1"/>
</dbReference>
<feature type="compositionally biased region" description="Polar residues" evidence="5">
    <location>
        <begin position="697"/>
        <end position="716"/>
    </location>
</feature>
<dbReference type="GeneID" id="108718652"/>
<dbReference type="Bgee" id="108718652">
    <property type="expression patterns" value="Expressed in blastula and 19 other cell types or tissues"/>
</dbReference>
<dbReference type="PROSITE" id="PS00028">
    <property type="entry name" value="ZINC_FINGER_C2H2_1"/>
    <property type="match status" value="1"/>
</dbReference>
<dbReference type="SMART" id="SM00355">
    <property type="entry name" value="ZnF_C2H2"/>
    <property type="match status" value="1"/>
</dbReference>
<organism evidence="6 7">
    <name type="scientific">Xenopus laevis</name>
    <name type="common">African clawed frog</name>
    <dbReference type="NCBI Taxonomy" id="8355"/>
    <lineage>
        <taxon>Eukaryota</taxon>
        <taxon>Metazoa</taxon>
        <taxon>Chordata</taxon>
        <taxon>Craniata</taxon>
        <taxon>Vertebrata</taxon>
        <taxon>Euteleostomi</taxon>
        <taxon>Amphibia</taxon>
        <taxon>Batrachia</taxon>
        <taxon>Anura</taxon>
        <taxon>Pipoidea</taxon>
        <taxon>Pipidae</taxon>
        <taxon>Xenopodinae</taxon>
        <taxon>Xenopus</taxon>
        <taxon>Xenopus</taxon>
    </lineage>
</organism>
<dbReference type="AlphaFoldDB" id="A0A1L8FUR9"/>
<evidence type="ECO:0000256" key="2">
    <source>
        <dbReference type="ARBA" id="ARBA00022737"/>
    </source>
</evidence>
<evidence type="ECO:0000313" key="7">
    <source>
        <dbReference type="RefSeq" id="XP_018122471.1"/>
    </source>
</evidence>
<keyword evidence="3" id="KW-0863">Zinc-finger</keyword>
<dbReference type="OrthoDB" id="9909203at2759"/>
<dbReference type="RefSeq" id="XP_018122471.1">
    <property type="nucleotide sequence ID" value="XM_018266982.2"/>
</dbReference>
<dbReference type="PANTHER" id="PTHR23232:SF164">
    <property type="entry name" value="ZINC FINGER PROTEIN 30 ISOFORM X1"/>
    <property type="match status" value="1"/>
</dbReference>
<dbReference type="PROSITE" id="PS50806">
    <property type="entry name" value="KRAB_RELATED"/>
    <property type="match status" value="1"/>
</dbReference>
<feature type="compositionally biased region" description="Polar residues" evidence="5">
    <location>
        <begin position="1123"/>
        <end position="1137"/>
    </location>
</feature>
<dbReference type="KEGG" id="xla:108718652"/>
<evidence type="ECO:0000256" key="1">
    <source>
        <dbReference type="ARBA" id="ARBA00022723"/>
    </source>
</evidence>
<feature type="compositionally biased region" description="Polar residues" evidence="5">
    <location>
        <begin position="381"/>
        <end position="418"/>
    </location>
</feature>
<dbReference type="PaxDb" id="8355-A0A1L8FUR9"/>
<feature type="region of interest" description="Disordered" evidence="5">
    <location>
        <begin position="1114"/>
        <end position="1159"/>
    </location>
</feature>
<dbReference type="InterPro" id="IPR050169">
    <property type="entry name" value="Krueppel_C2H2_ZnF"/>
</dbReference>
<feature type="compositionally biased region" description="Basic and acidic residues" evidence="5">
    <location>
        <begin position="617"/>
        <end position="632"/>
    </location>
</feature>
<dbReference type="PROSITE" id="PS50805">
    <property type="entry name" value="KRAB"/>
    <property type="match status" value="1"/>
</dbReference>
<reference evidence="7" key="1">
    <citation type="submission" date="2025-08" db="UniProtKB">
        <authorList>
            <consortium name="RefSeq"/>
        </authorList>
    </citation>
    <scope>IDENTIFICATION</scope>
    <source>
        <strain evidence="7">J_2021</strain>
        <tissue evidence="7">Erythrocytes</tissue>
    </source>
</reference>
<dbReference type="CDD" id="cd07765">
    <property type="entry name" value="KRAB_A-box"/>
    <property type="match status" value="1"/>
</dbReference>
<evidence type="ECO:0000256" key="4">
    <source>
        <dbReference type="ARBA" id="ARBA00022833"/>
    </source>
</evidence>
<evidence type="ECO:0000256" key="3">
    <source>
        <dbReference type="ARBA" id="ARBA00022771"/>
    </source>
</evidence>
<dbReference type="OMA" id="NSGMPCA"/>
<dbReference type="Pfam" id="PF01352">
    <property type="entry name" value="KRAB"/>
    <property type="match status" value="1"/>
</dbReference>
<dbReference type="PROSITE" id="PS50157">
    <property type="entry name" value="ZINC_FINGER_C2H2_2"/>
    <property type="match status" value="1"/>
</dbReference>
<protein>
    <submittedName>
        <fullName evidence="7">Uncharacterized protein LOC108718652 isoform X1</fullName>
    </submittedName>
</protein>
<dbReference type="InterPro" id="IPR003655">
    <property type="entry name" value="aKRAB"/>
</dbReference>
<dbReference type="SMART" id="SM00349">
    <property type="entry name" value="KRAB"/>
    <property type="match status" value="1"/>
</dbReference>
<feature type="region of interest" description="Disordered" evidence="5">
    <location>
        <begin position="568"/>
        <end position="641"/>
    </location>
</feature>
<feature type="region of interest" description="Disordered" evidence="5">
    <location>
        <begin position="69"/>
        <end position="127"/>
    </location>
</feature>
<dbReference type="GO" id="GO:0006355">
    <property type="term" value="P:regulation of DNA-templated transcription"/>
    <property type="evidence" value="ECO:0007669"/>
    <property type="project" value="InterPro"/>
</dbReference>
<keyword evidence="1" id="KW-0479">Metal-binding</keyword>
<dbReference type="SUPFAM" id="SSF57667">
    <property type="entry name" value="beta-beta-alpha zinc fingers"/>
    <property type="match status" value="1"/>
</dbReference>
<feature type="compositionally biased region" description="Basic and acidic residues" evidence="5">
    <location>
        <begin position="254"/>
        <end position="264"/>
    </location>
</feature>
<dbReference type="PANTHER" id="PTHR23232">
    <property type="entry name" value="KRAB DOMAIN C2H2 ZINC FINGER"/>
    <property type="match status" value="1"/>
</dbReference>
<dbReference type="SUPFAM" id="SSF109640">
    <property type="entry name" value="KRAB domain (Kruppel-associated box)"/>
    <property type="match status" value="1"/>
</dbReference>
<proteinExistence type="predicted"/>
<feature type="region of interest" description="Disordered" evidence="5">
    <location>
        <begin position="489"/>
        <end position="519"/>
    </location>
</feature>
<dbReference type="GO" id="GO:0008270">
    <property type="term" value="F:zinc ion binding"/>
    <property type="evidence" value="ECO:0007669"/>
    <property type="project" value="UniProtKB-KW"/>
</dbReference>
<gene>
    <name evidence="7" type="primary">LOC108718652</name>
</gene>
<feature type="region of interest" description="Disordered" evidence="5">
    <location>
        <begin position="653"/>
        <end position="716"/>
    </location>
</feature>
<keyword evidence="2" id="KW-0677">Repeat</keyword>
<feature type="region of interest" description="Disordered" evidence="5">
    <location>
        <begin position="366"/>
        <end position="443"/>
    </location>
</feature>
<dbReference type="Gene3D" id="3.30.160.60">
    <property type="entry name" value="Classic Zinc Finger"/>
    <property type="match status" value="1"/>
</dbReference>
<feature type="compositionally biased region" description="Polar residues" evidence="5">
    <location>
        <begin position="114"/>
        <end position="127"/>
    </location>
</feature>
<name>A0A1L8FUR9_XENLA</name>
<dbReference type="InterPro" id="IPR036051">
    <property type="entry name" value="KRAB_dom_sf"/>
</dbReference>
<accession>A0A1L8FUR9</accession>
<feature type="compositionally biased region" description="Polar residues" evidence="5">
    <location>
        <begin position="504"/>
        <end position="515"/>
    </location>
</feature>
<feature type="compositionally biased region" description="Basic and acidic residues" evidence="5">
    <location>
        <begin position="90"/>
        <end position="100"/>
    </location>
</feature>
<dbReference type="InterPro" id="IPR001909">
    <property type="entry name" value="KRAB"/>
</dbReference>
<dbReference type="FunFam" id="3.30.160.60:FF:000446">
    <property type="entry name" value="Zinc finger protein"/>
    <property type="match status" value="1"/>
</dbReference>
<dbReference type="InterPro" id="IPR036236">
    <property type="entry name" value="Znf_C2H2_sf"/>
</dbReference>
<sequence length="1171" mass="123725">MAAEGVGQVTFDDAAIYFSEEQWSNLEEVQKKVYKELIKEIYEIMLYLGYRIPKPEIVSRIERGEEPYGVVSKKQKLQEPQPEGPTAGSKESEPEVKTERQSPIPCNSVRPGEISSSQEKGQGSPCQNCGTHCNNQCGLSFQWNAQRAFHGSPGDRSQGKRYVPPQPLYYTGNPTSPSYTSNANGMIHPTSPVASYGNTAMGPLSPQCPGYRIIDPSSPFAGPERLGNPMFGNFETSPQASQGPAMSSLGNLEQENRNRREQFPREPPFPHHVPPFPDRRNSGMPCAGCGSFCNNQCPMSLQRMLQPAPVVVDGHQGIRFTSAPNPYFNSNAHSSHFANGRPVMRYPNPPGMGPISPQFAGYRRPGDQTGPNMLRGRPENTVASLGSNAANGLTQGANQGSKLSATSSGNQRRSQTLSPMGPLEPVPVPTISGSPGAVHEQRNRHSVATITSSESFRDKMPLNTSKKPESWRFSEQGGNMIARGVQPVSQTQVGKTVPQKAGEATNNKSYFSSDKTPIAKNGKPTFSGALTQEAGHVGVTASGGDSGMKRPTPPIPSDIVQALKRASPLSVHNEGPSTKRATPPVAIGNHPSTSRTTPPINKPVNRFTPPIIITDDLDVKRTTPTDAKDGKSVRRSTPPITISRIRNAGVFLLPQSKNKNRETSNSAPDIIIIDDKDPKPKSLPKLSEISASKEVKSSSNGTPLASNPKSNGDNLATSSLLKTQTQTLPQSGPVLVNKVQVQQPAPIIVTGNPGMANQSLPVAVNGNQSIMLTFPVTMGSSGIMLATPMNIGENQIAGVNQGNRVPISKNPRFVSNNTVPLNTRPANAKFAPMAVTPIISQANRVPVPLQTNQPKPITVNVSQPAANIASSLNMQNNLPRVNSGTINAVPVKASGNQAIGQAIPLFVDANSGLILTAPTVTSKDAIPSGIGNATVVTVNGNVVTGNVAPMALGGKLAFSNIAPVNVNGGLGIGNTATFIAVDGALGISNGTPVTLTTSATANNNAKATLSMNNPTILTVSSGLGIGNAGAIRNPVGNITPINASRTIQIGQPSTSTVLNADQQNTGIVIRKINETSGPVVQQTLANTNQTPVTVERLFKCSQCEERFTSLETLTSHQKVHEGANSTAENGQASSKVPSETEDASGVTDEDAPKILYTTQGDDGSTVYVVTV</sequence>